<dbReference type="EMBL" id="DRIG01000048">
    <property type="protein sequence ID" value="HEC78408.1"/>
    <property type="molecule type" value="Genomic_DNA"/>
</dbReference>
<comment type="function">
    <text evidence="6">Catalyzes the 2'-O-methylation of the ribose of cytidine 1402 (C1402) in 16S rRNA.</text>
</comment>
<dbReference type="PIRSF" id="PIRSF005917">
    <property type="entry name" value="MTase_YraL"/>
    <property type="match status" value="1"/>
</dbReference>
<dbReference type="InterPro" id="IPR008189">
    <property type="entry name" value="rRNA_ssu_MeTfrase_I"/>
</dbReference>
<dbReference type="GO" id="GO:0005737">
    <property type="term" value="C:cytoplasm"/>
    <property type="evidence" value="ECO:0007669"/>
    <property type="project" value="UniProtKB-SubCell"/>
</dbReference>
<comment type="caution">
    <text evidence="8">The sequence shown here is derived from an EMBL/GenBank/DDBJ whole genome shotgun (WGS) entry which is preliminary data.</text>
</comment>
<feature type="domain" description="Tetrapyrrole methylase" evidence="7">
    <location>
        <begin position="3"/>
        <end position="200"/>
    </location>
</feature>
<keyword evidence="1 6" id="KW-0963">Cytoplasm</keyword>
<dbReference type="NCBIfam" id="TIGR00096">
    <property type="entry name" value="16S rRNA (cytidine(1402)-2'-O)-methyltransferase"/>
    <property type="match status" value="1"/>
</dbReference>
<dbReference type="Gene3D" id="3.40.1010.10">
    <property type="entry name" value="Cobalt-precorrin-4 Transmethylase, Domain 1"/>
    <property type="match status" value="1"/>
</dbReference>
<organism evidence="8 9">
    <name type="scientific">candidate division WOR-3 bacterium</name>
    <dbReference type="NCBI Taxonomy" id="2052148"/>
    <lineage>
        <taxon>Bacteria</taxon>
        <taxon>Bacteria division WOR-3</taxon>
    </lineage>
</organism>
<dbReference type="Proteomes" id="UP000885826">
    <property type="component" value="Unassembled WGS sequence"/>
</dbReference>
<dbReference type="EC" id="2.1.1.198" evidence="6"/>
<comment type="catalytic activity">
    <reaction evidence="6">
        <text>cytidine(1402) in 16S rRNA + S-adenosyl-L-methionine = 2'-O-methylcytidine(1402) in 16S rRNA + S-adenosyl-L-homocysteine + H(+)</text>
        <dbReference type="Rhea" id="RHEA:42924"/>
        <dbReference type="Rhea" id="RHEA-COMP:10285"/>
        <dbReference type="Rhea" id="RHEA-COMP:10286"/>
        <dbReference type="ChEBI" id="CHEBI:15378"/>
        <dbReference type="ChEBI" id="CHEBI:57856"/>
        <dbReference type="ChEBI" id="CHEBI:59789"/>
        <dbReference type="ChEBI" id="CHEBI:74495"/>
        <dbReference type="ChEBI" id="CHEBI:82748"/>
        <dbReference type="EC" id="2.1.1.198"/>
    </reaction>
</comment>
<gene>
    <name evidence="6 8" type="primary">rsmI</name>
    <name evidence="8" type="ORF">ENI34_04605</name>
</gene>
<dbReference type="GO" id="GO:0070677">
    <property type="term" value="F:rRNA (cytosine-2'-O-)-methyltransferase activity"/>
    <property type="evidence" value="ECO:0007669"/>
    <property type="project" value="UniProtKB-UniRule"/>
</dbReference>
<dbReference type="AlphaFoldDB" id="A0A9C9ELP1"/>
<dbReference type="PANTHER" id="PTHR46111:SF1">
    <property type="entry name" value="RIBOSOMAL RNA SMALL SUBUNIT METHYLTRANSFERASE I"/>
    <property type="match status" value="1"/>
</dbReference>
<dbReference type="HAMAP" id="MF_01877">
    <property type="entry name" value="16SrRNA_methyltr_I"/>
    <property type="match status" value="1"/>
</dbReference>
<evidence type="ECO:0000256" key="5">
    <source>
        <dbReference type="ARBA" id="ARBA00022691"/>
    </source>
</evidence>
<keyword evidence="2 6" id="KW-0698">rRNA processing</keyword>
<dbReference type="SUPFAM" id="SSF53790">
    <property type="entry name" value="Tetrapyrrole methylase"/>
    <property type="match status" value="1"/>
</dbReference>
<dbReference type="InterPro" id="IPR000878">
    <property type="entry name" value="4pyrrol_Mease"/>
</dbReference>
<accession>A0A9C9ELP1</accession>
<dbReference type="FunFam" id="3.30.950.10:FF:000002">
    <property type="entry name" value="Ribosomal RNA small subunit methyltransferase I"/>
    <property type="match status" value="1"/>
</dbReference>
<dbReference type="InterPro" id="IPR014776">
    <property type="entry name" value="4pyrrole_Mease_sub2"/>
</dbReference>
<evidence type="ECO:0000256" key="6">
    <source>
        <dbReference type="HAMAP-Rule" id="MF_01877"/>
    </source>
</evidence>
<proteinExistence type="inferred from homology"/>
<keyword evidence="4 6" id="KW-0808">Transferase</keyword>
<evidence type="ECO:0000256" key="3">
    <source>
        <dbReference type="ARBA" id="ARBA00022603"/>
    </source>
</evidence>
<comment type="similarity">
    <text evidence="6">Belongs to the methyltransferase superfamily. RsmI family.</text>
</comment>
<dbReference type="Gene3D" id="3.30.950.10">
    <property type="entry name" value="Methyltransferase, Cobalt-precorrin-4 Transmethylase, Domain 2"/>
    <property type="match status" value="1"/>
</dbReference>
<comment type="subcellular location">
    <subcellularLocation>
        <location evidence="6">Cytoplasm</location>
    </subcellularLocation>
</comment>
<reference evidence="8" key="1">
    <citation type="journal article" date="2020" name="mSystems">
        <title>Genome- and Community-Level Interaction Insights into Carbon Utilization and Element Cycling Functions of Hydrothermarchaeota in Hydrothermal Sediment.</title>
        <authorList>
            <person name="Zhou Z."/>
            <person name="Liu Y."/>
            <person name="Xu W."/>
            <person name="Pan J."/>
            <person name="Luo Z.H."/>
            <person name="Li M."/>
        </authorList>
    </citation>
    <scope>NUCLEOTIDE SEQUENCE</scope>
    <source>
        <strain evidence="8">HyVt-388</strain>
    </source>
</reference>
<keyword evidence="3 6" id="KW-0489">Methyltransferase</keyword>
<evidence type="ECO:0000256" key="2">
    <source>
        <dbReference type="ARBA" id="ARBA00022552"/>
    </source>
</evidence>
<evidence type="ECO:0000256" key="4">
    <source>
        <dbReference type="ARBA" id="ARBA00022679"/>
    </source>
</evidence>
<dbReference type="InterPro" id="IPR014777">
    <property type="entry name" value="4pyrrole_Mease_sub1"/>
</dbReference>
<evidence type="ECO:0000313" key="8">
    <source>
        <dbReference type="EMBL" id="HEC78408.1"/>
    </source>
</evidence>
<name>A0A9C9ELP1_UNCW3</name>
<dbReference type="Pfam" id="PF00590">
    <property type="entry name" value="TP_methylase"/>
    <property type="match status" value="1"/>
</dbReference>
<dbReference type="PANTHER" id="PTHR46111">
    <property type="entry name" value="RIBOSOMAL RNA SMALL SUBUNIT METHYLTRANSFERASE I"/>
    <property type="match status" value="1"/>
</dbReference>
<evidence type="ECO:0000259" key="7">
    <source>
        <dbReference type="Pfam" id="PF00590"/>
    </source>
</evidence>
<keyword evidence="5 6" id="KW-0949">S-adenosyl-L-methionine</keyword>
<dbReference type="InterPro" id="IPR035996">
    <property type="entry name" value="4pyrrol_Methylase_sf"/>
</dbReference>
<dbReference type="FunFam" id="3.40.1010.10:FF:000007">
    <property type="entry name" value="Ribosomal RNA small subunit methyltransferase I"/>
    <property type="match status" value="1"/>
</dbReference>
<evidence type="ECO:0000313" key="9">
    <source>
        <dbReference type="Proteomes" id="UP000885826"/>
    </source>
</evidence>
<protein>
    <recommendedName>
        <fullName evidence="6">Ribosomal RNA small subunit methyltransferase I</fullName>
        <ecNumber evidence="6">2.1.1.198</ecNumber>
    </recommendedName>
    <alternativeName>
        <fullName evidence="6">16S rRNA 2'-O-ribose C1402 methyltransferase</fullName>
    </alternativeName>
    <alternativeName>
        <fullName evidence="6">rRNA (cytidine-2'-O-)-methyltransferase RsmI</fullName>
    </alternativeName>
</protein>
<dbReference type="CDD" id="cd11648">
    <property type="entry name" value="RsmI"/>
    <property type="match status" value="1"/>
</dbReference>
<evidence type="ECO:0000256" key="1">
    <source>
        <dbReference type="ARBA" id="ARBA00022490"/>
    </source>
</evidence>
<sequence length="223" mass="25028">MPLFIVATPIGNLDDITFRAVKILSEVEFIACEDTRRASILLKKYNIHKKLISYYEQNEKRRLPELINLLKEGNDIALICNAGTPLLSDPGYLLVRESLANNIRVIPIPGPSAIITSLSVSGLPVHNFVFEGFLPKKPGRRAKALAALKAEKRTIILFESPTRVKKLLKEILETMGDRRIALCHELTKYHEKVHHGKISNVLKNIKKPKGEYTIVLEGSNGKD</sequence>